<dbReference type="VEuPathDB" id="PlasmoDB:PVP01_0001680"/>
<protein>
    <submittedName>
        <fullName evidence="2">VIR protein</fullName>
    </submittedName>
</protein>
<sequence length="278" mass="32332">MTCKQNPKEKSYIFFEDIENYIKKGNLDENTDESSSVEGKCNSFMTSYKSHFKVEETAKILCKQFIKLYDSLTELKDYSNRDSNYDKSSEFLNYWLNFKLKENLKSGDDTFCQIYNGIESEFTENRADGVKKTLLLLSNSCCPDYLEAYYMCNVGNNNNNHSQFCTQLGKFKTKYESLYDTEIGRNPEYMNYFKKLSECKNTNVTSTALIGTTVGLIPLMVGLYKFTPLRQLINSKNGKLTQEYRNNDDEMRNIMLMDEQSEQTSSPQGIYNIKYHSV</sequence>
<dbReference type="VEuPathDB" id="PlasmoDB:PVW1_070045400"/>
<name>A0A565A5G6_PLAVI</name>
<keyword evidence="1" id="KW-0472">Membrane</keyword>
<dbReference type="AlphaFoldDB" id="A0A565A5G6"/>
<reference evidence="2" key="1">
    <citation type="submission" date="2016-07" db="EMBL/GenBank/DDBJ databases">
        <authorList>
            <consortium name="Pathogen Informatics"/>
        </authorList>
    </citation>
    <scope>NUCLEOTIDE SEQUENCE</scope>
</reference>
<keyword evidence="1" id="KW-1133">Transmembrane helix</keyword>
<proteinExistence type="predicted"/>
<gene>
    <name evidence="2" type="ORF">PVP01_0001680</name>
</gene>
<evidence type="ECO:0000313" key="2">
    <source>
        <dbReference type="EMBL" id="VUZ99453.1"/>
    </source>
</evidence>
<dbReference type="VEuPathDB" id="PlasmoDB:PVX_042690"/>
<organism evidence="2">
    <name type="scientific">Plasmodium vivax</name>
    <name type="common">malaria parasite P. vivax</name>
    <dbReference type="NCBI Taxonomy" id="5855"/>
    <lineage>
        <taxon>Eukaryota</taxon>
        <taxon>Sar</taxon>
        <taxon>Alveolata</taxon>
        <taxon>Apicomplexa</taxon>
        <taxon>Aconoidasida</taxon>
        <taxon>Haemosporida</taxon>
        <taxon>Plasmodiidae</taxon>
        <taxon>Plasmodium</taxon>
        <taxon>Plasmodium (Plasmodium)</taxon>
    </lineage>
</organism>
<dbReference type="Proteomes" id="UP000220605">
    <property type="component" value="Unassembled WGS sequence"/>
</dbReference>
<evidence type="ECO:0000256" key="1">
    <source>
        <dbReference type="SAM" id="Phobius"/>
    </source>
</evidence>
<dbReference type="EMBL" id="FLZR02000003">
    <property type="protein sequence ID" value="VUZ99453.1"/>
    <property type="molecule type" value="Genomic_DNA"/>
</dbReference>
<feature type="transmembrane region" description="Helical" evidence="1">
    <location>
        <begin position="204"/>
        <end position="226"/>
    </location>
</feature>
<keyword evidence="1" id="KW-0812">Transmembrane</keyword>
<dbReference type="Pfam" id="PF05795">
    <property type="entry name" value="Plasmodium_Vir"/>
    <property type="match status" value="1"/>
</dbReference>
<dbReference type="VEuPathDB" id="PlasmoDB:PVPAM_110069200"/>
<dbReference type="InterPro" id="IPR008780">
    <property type="entry name" value="Plasmodium_Vir"/>
</dbReference>
<accession>A0A565A5G6</accession>
<dbReference type="OrthoDB" id="10333910at2759"/>